<keyword evidence="5" id="KW-0694">RNA-binding</keyword>
<dbReference type="PROSITE" id="PS51192">
    <property type="entry name" value="HELICASE_ATP_BIND_1"/>
    <property type="match status" value="1"/>
</dbReference>
<evidence type="ECO:0000256" key="4">
    <source>
        <dbReference type="ARBA" id="ARBA00022840"/>
    </source>
</evidence>
<evidence type="ECO:0000256" key="7">
    <source>
        <dbReference type="RuleBase" id="RU000492"/>
    </source>
</evidence>
<sequence>MSTATISRVAAARKNQSKDQQPKIAPPTATFSDLGVDGSLCELLKSMQIKRPSEIQRACIPPTLAGRDIIGGAKTGSGKTAAFALPILQKLSEDPYGVFAIVLTPTRELAFQIAEQFRVLGKSLGLKDCIVVGGMDMVEQAIQLSKRPHVIIATPGRLHDHIRSSADAVHLSRVRFLVMDEADRLLEPCFAPALQAILSLLPKKRQTLLYTATMTNEILALQHQEKRPFTYLCDMSVSTVPTLEQQYLFVPSQVRHVYLAHLLRSDDFKDKSIIIFCGRCDQAQLLTVMLIELGIDCTGLHSHMTQQQRLNSLGRFRAEVVKILISTDVGSRGLDIPSVEVVINYHIPRDPTDYIHRVGRTARAGRGGRALSIVSEKDIQLIQSIEERINKQLEEYKVDENAVLKELTEVSTAKRVASMRIIDIEKRSKKRRKTNKESRS</sequence>
<keyword evidence="4 7" id="KW-0067">ATP-binding</keyword>
<keyword evidence="2 7" id="KW-0378">Hydrolase</keyword>
<dbReference type="Proteomes" id="UP000027586">
    <property type="component" value="Unassembled WGS sequence"/>
</dbReference>
<gene>
    <name evidence="12" type="ORF">LCOR_07728.1</name>
</gene>
<keyword evidence="1 7" id="KW-0547">Nucleotide-binding</keyword>
<dbReference type="GO" id="GO:0005829">
    <property type="term" value="C:cytosol"/>
    <property type="evidence" value="ECO:0007669"/>
    <property type="project" value="TreeGrafter"/>
</dbReference>
<dbReference type="OrthoDB" id="10261904at2759"/>
<feature type="domain" description="Helicase ATP-binding" evidence="9">
    <location>
        <begin position="60"/>
        <end position="232"/>
    </location>
</feature>
<dbReference type="InterPro" id="IPR014014">
    <property type="entry name" value="RNA_helicase_DEAD_Q_motif"/>
</dbReference>
<evidence type="ECO:0000256" key="3">
    <source>
        <dbReference type="ARBA" id="ARBA00022806"/>
    </source>
</evidence>
<dbReference type="GO" id="GO:0000447">
    <property type="term" value="P:endonucleolytic cleavage in ITS1 to separate SSU-rRNA from 5.8S rRNA and LSU-rRNA from tricistronic rRNA transcript (SSU-rRNA, 5.8S rRNA, LSU-rRNA)"/>
    <property type="evidence" value="ECO:0007669"/>
    <property type="project" value="EnsemblFungi"/>
</dbReference>
<dbReference type="InterPro" id="IPR050079">
    <property type="entry name" value="DEAD_box_RNA_helicase"/>
</dbReference>
<keyword evidence="13" id="KW-1185">Reference proteome</keyword>
<comment type="caution">
    <text evidence="12">The sequence shown here is derived from an EMBL/GenBank/DDBJ whole genome shotgun (WGS) entry which is preliminary data.</text>
</comment>
<dbReference type="GO" id="GO:0003723">
    <property type="term" value="F:RNA binding"/>
    <property type="evidence" value="ECO:0007669"/>
    <property type="project" value="UniProtKB-KW"/>
</dbReference>
<dbReference type="GO" id="GO:0000472">
    <property type="term" value="P:endonucleolytic cleavage to generate mature 5'-end of SSU-rRNA from (SSU-rRNA, 5.8S rRNA, LSU-rRNA)"/>
    <property type="evidence" value="ECO:0007669"/>
    <property type="project" value="EnsemblFungi"/>
</dbReference>
<evidence type="ECO:0000256" key="6">
    <source>
        <dbReference type="PROSITE-ProRule" id="PRU00552"/>
    </source>
</evidence>
<dbReference type="GO" id="GO:0005524">
    <property type="term" value="F:ATP binding"/>
    <property type="evidence" value="ECO:0007669"/>
    <property type="project" value="UniProtKB-KW"/>
</dbReference>
<evidence type="ECO:0000256" key="2">
    <source>
        <dbReference type="ARBA" id="ARBA00022801"/>
    </source>
</evidence>
<reference evidence="12" key="1">
    <citation type="submission" date="2013-08" db="EMBL/GenBank/DDBJ databases">
        <title>Gene expansion shapes genome architecture in the human pathogen Lichtheimia corymbifera: an evolutionary genomics analysis in the ancient terrestrial Mucorales (Mucoromycotina).</title>
        <authorList>
            <person name="Schwartze V.U."/>
            <person name="Winter S."/>
            <person name="Shelest E."/>
            <person name="Marcet-Houben M."/>
            <person name="Horn F."/>
            <person name="Wehner S."/>
            <person name="Hoffmann K."/>
            <person name="Riege K."/>
            <person name="Sammeth M."/>
            <person name="Nowrousian M."/>
            <person name="Valiante V."/>
            <person name="Linde J."/>
            <person name="Jacobsen I.D."/>
            <person name="Marz M."/>
            <person name="Brakhage A.A."/>
            <person name="Gabaldon T."/>
            <person name="Bocker S."/>
            <person name="Voigt K."/>
        </authorList>
    </citation>
    <scope>NUCLEOTIDE SEQUENCE [LARGE SCALE GENOMIC DNA]</scope>
    <source>
        <strain evidence="12">FSU 9682</strain>
    </source>
</reference>
<dbReference type="InterPro" id="IPR011545">
    <property type="entry name" value="DEAD/DEAH_box_helicase_dom"/>
</dbReference>
<evidence type="ECO:0000313" key="13">
    <source>
        <dbReference type="Proteomes" id="UP000027586"/>
    </source>
</evidence>
<organism evidence="12 13">
    <name type="scientific">Lichtheimia corymbifera JMRC:FSU:9682</name>
    <dbReference type="NCBI Taxonomy" id="1263082"/>
    <lineage>
        <taxon>Eukaryota</taxon>
        <taxon>Fungi</taxon>
        <taxon>Fungi incertae sedis</taxon>
        <taxon>Mucoromycota</taxon>
        <taxon>Mucoromycotina</taxon>
        <taxon>Mucoromycetes</taxon>
        <taxon>Mucorales</taxon>
        <taxon>Lichtheimiaceae</taxon>
        <taxon>Lichtheimia</taxon>
    </lineage>
</organism>
<dbReference type="CDD" id="cd18787">
    <property type="entry name" value="SF2_C_DEAD"/>
    <property type="match status" value="1"/>
</dbReference>
<dbReference type="PANTHER" id="PTHR47959:SF24">
    <property type="entry name" value="ATP-DEPENDENT RNA HELICASE"/>
    <property type="match status" value="1"/>
</dbReference>
<dbReference type="PROSITE" id="PS51194">
    <property type="entry name" value="HELICASE_CTER"/>
    <property type="match status" value="1"/>
</dbReference>
<dbReference type="GO" id="GO:0003724">
    <property type="term" value="F:RNA helicase activity"/>
    <property type="evidence" value="ECO:0007669"/>
    <property type="project" value="EnsemblFungi"/>
</dbReference>
<dbReference type="STRING" id="1263082.A0A068S364"/>
<feature type="short sequence motif" description="Q motif" evidence="6">
    <location>
        <begin position="29"/>
        <end position="57"/>
    </location>
</feature>
<dbReference type="PROSITE" id="PS00039">
    <property type="entry name" value="DEAD_ATP_HELICASE"/>
    <property type="match status" value="1"/>
</dbReference>
<dbReference type="AlphaFoldDB" id="A0A068S364"/>
<dbReference type="Pfam" id="PF00270">
    <property type="entry name" value="DEAD"/>
    <property type="match status" value="1"/>
</dbReference>
<dbReference type="Pfam" id="PF00271">
    <property type="entry name" value="Helicase_C"/>
    <property type="match status" value="1"/>
</dbReference>
<evidence type="ECO:0000256" key="8">
    <source>
        <dbReference type="SAM" id="MobiDB-lite"/>
    </source>
</evidence>
<dbReference type="PROSITE" id="PS51195">
    <property type="entry name" value="Q_MOTIF"/>
    <property type="match status" value="1"/>
</dbReference>
<evidence type="ECO:0000256" key="1">
    <source>
        <dbReference type="ARBA" id="ARBA00022741"/>
    </source>
</evidence>
<dbReference type="GO" id="GO:0000480">
    <property type="term" value="P:endonucleolytic cleavage in 5'-ETS of tricistronic rRNA transcript (SSU-rRNA, 5.8S rRNA, LSU-rRNA)"/>
    <property type="evidence" value="ECO:0007669"/>
    <property type="project" value="EnsemblFungi"/>
</dbReference>
<keyword evidence="3 7" id="KW-0347">Helicase</keyword>
<comment type="similarity">
    <text evidence="7">Belongs to the DEAD box helicase family.</text>
</comment>
<dbReference type="SMART" id="SM00487">
    <property type="entry name" value="DEXDc"/>
    <property type="match status" value="1"/>
</dbReference>
<dbReference type="GO" id="GO:0016887">
    <property type="term" value="F:ATP hydrolysis activity"/>
    <property type="evidence" value="ECO:0007669"/>
    <property type="project" value="EnsemblFungi"/>
</dbReference>
<dbReference type="GO" id="GO:0032040">
    <property type="term" value="C:small-subunit processome"/>
    <property type="evidence" value="ECO:0007669"/>
    <property type="project" value="EnsemblFungi"/>
</dbReference>
<dbReference type="Gene3D" id="3.40.50.300">
    <property type="entry name" value="P-loop containing nucleotide triphosphate hydrolases"/>
    <property type="match status" value="2"/>
</dbReference>
<name>A0A068S364_9FUNG</name>
<dbReference type="InterPro" id="IPR027417">
    <property type="entry name" value="P-loop_NTPase"/>
</dbReference>
<dbReference type="InterPro" id="IPR000629">
    <property type="entry name" value="RNA-helicase_DEAD-box_CS"/>
</dbReference>
<dbReference type="PANTHER" id="PTHR47959">
    <property type="entry name" value="ATP-DEPENDENT RNA HELICASE RHLE-RELATED"/>
    <property type="match status" value="1"/>
</dbReference>
<dbReference type="EMBL" id="CBTN010000039">
    <property type="protein sequence ID" value="CDH56714.1"/>
    <property type="molecule type" value="Genomic_DNA"/>
</dbReference>
<proteinExistence type="inferred from homology"/>
<evidence type="ECO:0000259" key="9">
    <source>
        <dbReference type="PROSITE" id="PS51192"/>
    </source>
</evidence>
<dbReference type="InterPro" id="IPR001650">
    <property type="entry name" value="Helicase_C-like"/>
</dbReference>
<dbReference type="SUPFAM" id="SSF52540">
    <property type="entry name" value="P-loop containing nucleoside triphosphate hydrolases"/>
    <property type="match status" value="1"/>
</dbReference>
<protein>
    <submittedName>
        <fullName evidence="12">Probable atp-dependent rna helicase ddx49</fullName>
    </submittedName>
</protein>
<feature type="domain" description="DEAD-box RNA helicase Q" evidence="11">
    <location>
        <begin position="29"/>
        <end position="57"/>
    </location>
</feature>
<dbReference type="CDD" id="cd17955">
    <property type="entry name" value="DEADc_DDX49"/>
    <property type="match status" value="1"/>
</dbReference>
<evidence type="ECO:0000259" key="10">
    <source>
        <dbReference type="PROSITE" id="PS51194"/>
    </source>
</evidence>
<dbReference type="VEuPathDB" id="FungiDB:LCOR_07728.1"/>
<evidence type="ECO:0000259" key="11">
    <source>
        <dbReference type="PROSITE" id="PS51195"/>
    </source>
</evidence>
<evidence type="ECO:0000313" key="12">
    <source>
        <dbReference type="EMBL" id="CDH56714.1"/>
    </source>
</evidence>
<feature type="domain" description="Helicase C-terminal" evidence="10">
    <location>
        <begin position="242"/>
        <end position="404"/>
    </location>
</feature>
<dbReference type="SMART" id="SM00490">
    <property type="entry name" value="HELICc"/>
    <property type="match status" value="1"/>
</dbReference>
<accession>A0A068S364</accession>
<evidence type="ECO:0000256" key="5">
    <source>
        <dbReference type="ARBA" id="ARBA00022884"/>
    </source>
</evidence>
<dbReference type="InterPro" id="IPR014001">
    <property type="entry name" value="Helicase_ATP-bd"/>
</dbReference>
<feature type="region of interest" description="Disordered" evidence="8">
    <location>
        <begin position="1"/>
        <end position="28"/>
    </location>
</feature>